<evidence type="ECO:0000259" key="1">
    <source>
        <dbReference type="Pfam" id="PF02581"/>
    </source>
</evidence>
<dbReference type="OrthoDB" id="7159061at2"/>
<dbReference type="Proteomes" id="UP000264310">
    <property type="component" value="Unassembled WGS sequence"/>
</dbReference>
<dbReference type="InterPro" id="IPR036206">
    <property type="entry name" value="ThiamineP_synth_sf"/>
</dbReference>
<reference evidence="2 3" key="1">
    <citation type="submission" date="2018-08" db="EMBL/GenBank/DDBJ databases">
        <title>Fulvimarina sp. 85, whole genome shotgun sequence.</title>
        <authorList>
            <person name="Tuo L."/>
        </authorList>
    </citation>
    <scope>NUCLEOTIDE SEQUENCE [LARGE SCALE GENOMIC DNA]</scope>
    <source>
        <strain evidence="2 3">85</strain>
    </source>
</reference>
<dbReference type="EC" id="2.5.1.3" evidence="2"/>
<keyword evidence="3" id="KW-1185">Reference proteome</keyword>
<dbReference type="InterPro" id="IPR013785">
    <property type="entry name" value="Aldolase_TIM"/>
</dbReference>
<sequence>MTSDDPIRQRLVLVTTSLGDDGADEALRRALSGGDVASVLIDPAGREPGAFQDFAERLVPIAQEAGAAAIVIDDTRCAGRVKADGIHLSGGRLSVLGETIEAHASRMIVGAGGFKTRHDALEAGELMPDYMFFGRLGQDTEEEPHPKTLAMAEWWAAMVELPCIALGAHGLESLSVLAETEAEFIALSAAIFDPAGGEAEAVGKANDMLEERYRHLKELVKAKAEA</sequence>
<dbReference type="GO" id="GO:0009228">
    <property type="term" value="P:thiamine biosynthetic process"/>
    <property type="evidence" value="ECO:0007669"/>
    <property type="project" value="UniProtKB-KW"/>
</dbReference>
<keyword evidence="2" id="KW-0808">Transferase</keyword>
<dbReference type="Pfam" id="PF02581">
    <property type="entry name" value="TMP-TENI"/>
    <property type="match status" value="1"/>
</dbReference>
<comment type="caution">
    <text evidence="2">The sequence shown here is derived from an EMBL/GenBank/DDBJ whole genome shotgun (WGS) entry which is preliminary data.</text>
</comment>
<dbReference type="EMBL" id="QURL01000002">
    <property type="protein sequence ID" value="RFC65296.1"/>
    <property type="molecule type" value="Genomic_DNA"/>
</dbReference>
<gene>
    <name evidence="2" type="ORF">DYI37_05515</name>
</gene>
<evidence type="ECO:0000313" key="3">
    <source>
        <dbReference type="Proteomes" id="UP000264310"/>
    </source>
</evidence>
<evidence type="ECO:0000313" key="2">
    <source>
        <dbReference type="EMBL" id="RFC65296.1"/>
    </source>
</evidence>
<dbReference type="Gene3D" id="3.20.20.70">
    <property type="entry name" value="Aldolase class I"/>
    <property type="match status" value="1"/>
</dbReference>
<dbReference type="RefSeq" id="WP_116682193.1">
    <property type="nucleotide sequence ID" value="NZ_QURL01000002.1"/>
</dbReference>
<protein>
    <submittedName>
        <fullName evidence="2">Thiamine phosphate synthase</fullName>
        <ecNumber evidence="2">2.5.1.3</ecNumber>
    </submittedName>
</protein>
<accession>A0A371X7W6</accession>
<dbReference type="CDD" id="cd00564">
    <property type="entry name" value="TMP_TenI"/>
    <property type="match status" value="1"/>
</dbReference>
<feature type="domain" description="Thiamine phosphate synthase/TenI" evidence="1">
    <location>
        <begin position="21"/>
        <end position="191"/>
    </location>
</feature>
<dbReference type="InterPro" id="IPR022998">
    <property type="entry name" value="ThiamineP_synth_TenI"/>
</dbReference>
<dbReference type="AlphaFoldDB" id="A0A371X7W6"/>
<proteinExistence type="predicted"/>
<organism evidence="2 3">
    <name type="scientific">Fulvimarina endophytica</name>
    <dbReference type="NCBI Taxonomy" id="2293836"/>
    <lineage>
        <taxon>Bacteria</taxon>
        <taxon>Pseudomonadati</taxon>
        <taxon>Pseudomonadota</taxon>
        <taxon>Alphaproteobacteria</taxon>
        <taxon>Hyphomicrobiales</taxon>
        <taxon>Aurantimonadaceae</taxon>
        <taxon>Fulvimarina</taxon>
    </lineage>
</organism>
<dbReference type="SUPFAM" id="SSF51391">
    <property type="entry name" value="Thiamin phosphate synthase"/>
    <property type="match status" value="1"/>
</dbReference>
<dbReference type="GO" id="GO:0004789">
    <property type="term" value="F:thiamine-phosphate diphosphorylase activity"/>
    <property type="evidence" value="ECO:0007669"/>
    <property type="project" value="UniProtKB-EC"/>
</dbReference>
<dbReference type="NCBIfam" id="NF005080">
    <property type="entry name" value="PRK06512.1"/>
    <property type="match status" value="1"/>
</dbReference>
<name>A0A371X7W6_9HYPH</name>